<dbReference type="EMBL" id="PQXJ01000446">
    <property type="protein sequence ID" value="TGO49047.1"/>
    <property type="molecule type" value="Genomic_DNA"/>
</dbReference>
<reference evidence="1 2" key="1">
    <citation type="submission" date="2017-12" db="EMBL/GenBank/DDBJ databases">
        <title>Comparative genomics of Botrytis spp.</title>
        <authorList>
            <person name="Valero-Jimenez C.A."/>
            <person name="Tapia P."/>
            <person name="Veloso J."/>
            <person name="Silva-Moreno E."/>
            <person name="Staats M."/>
            <person name="Valdes J.H."/>
            <person name="Van Kan J.A.L."/>
        </authorList>
    </citation>
    <scope>NUCLEOTIDE SEQUENCE [LARGE SCALE GENOMIC DNA]</scope>
    <source>
        <strain evidence="1 2">MUCL2120</strain>
    </source>
</reference>
<dbReference type="Proteomes" id="UP000297452">
    <property type="component" value="Unassembled WGS sequence"/>
</dbReference>
<evidence type="ECO:0000313" key="1">
    <source>
        <dbReference type="EMBL" id="TGO49047.1"/>
    </source>
</evidence>
<comment type="caution">
    <text evidence="1">The sequence shown here is derived from an EMBL/GenBank/DDBJ whole genome shotgun (WGS) entry which is preliminary data.</text>
</comment>
<gene>
    <name evidence="1" type="ORF">BOTNAR_0446g00050</name>
</gene>
<organism evidence="1 2">
    <name type="scientific">Botryotinia narcissicola</name>
    <dbReference type="NCBI Taxonomy" id="278944"/>
    <lineage>
        <taxon>Eukaryota</taxon>
        <taxon>Fungi</taxon>
        <taxon>Dikarya</taxon>
        <taxon>Ascomycota</taxon>
        <taxon>Pezizomycotina</taxon>
        <taxon>Leotiomycetes</taxon>
        <taxon>Helotiales</taxon>
        <taxon>Sclerotiniaceae</taxon>
        <taxon>Botryotinia</taxon>
    </lineage>
</organism>
<proteinExistence type="predicted"/>
<sequence length="111" mass="12703">MKKFDIFVETVNSIPQPHHKADMVCYVCDDARSIKSVLEAAREGCCLCTLAVQAIAAMNQERFGERLEIVWLKVKDIGGIQRYSIMQIGWDGMSFIELYRNAFEPEVKNKD</sequence>
<name>A0A4Z1HWC8_9HELO</name>
<dbReference type="AlphaFoldDB" id="A0A4Z1HWC8"/>
<keyword evidence="2" id="KW-1185">Reference proteome</keyword>
<protein>
    <submittedName>
        <fullName evidence="1">Uncharacterized protein</fullName>
    </submittedName>
</protein>
<evidence type="ECO:0000313" key="2">
    <source>
        <dbReference type="Proteomes" id="UP000297452"/>
    </source>
</evidence>
<accession>A0A4Z1HWC8</accession>
<dbReference type="OrthoDB" id="47007at2759"/>